<dbReference type="RefSeq" id="WP_060852631.1">
    <property type="nucleotide sequence ID" value="NZ_AP014865.1"/>
</dbReference>
<evidence type="ECO:0000256" key="1">
    <source>
        <dbReference type="SAM" id="Coils"/>
    </source>
</evidence>
<gene>
    <name evidence="2" type="ORF">KNN_06477</name>
</gene>
<reference evidence="2 3" key="1">
    <citation type="submission" date="2015-05" db="EMBL/GenBank/DDBJ databases">
        <title>Whole genome sequence of Bacillus thuringiensis serovar tolworthi Pasteur Institute Standard strain.</title>
        <authorList>
            <person name="Kanda K."/>
            <person name="Nakashima K."/>
            <person name="Nagano Y."/>
        </authorList>
    </citation>
    <scope>NUCLEOTIDE SEQUENCE [LARGE SCALE GENOMIC DNA]</scope>
    <source>
        <strain evidence="2 3">Pasteur Institute Standard strain</strain>
        <plasmid evidence="3">pKK1 DNA</plasmid>
    </source>
</reference>
<protein>
    <submittedName>
        <fullName evidence="2">Methylaspartate ammonia-lyase</fullName>
    </submittedName>
</protein>
<proteinExistence type="predicted"/>
<feature type="coiled-coil region" evidence="1">
    <location>
        <begin position="1146"/>
        <end position="1181"/>
    </location>
</feature>
<evidence type="ECO:0000313" key="3">
    <source>
        <dbReference type="Proteomes" id="UP000055316"/>
    </source>
</evidence>
<feature type="coiled-coil region" evidence="1">
    <location>
        <begin position="858"/>
        <end position="910"/>
    </location>
</feature>
<sequence>MSTVVELKELEKVLKKNPVISTYSSDKLISSPESVERSYLKHAMTHMSLGDTKDYENRLFRYLLTNKRAFSGLVTGDFGLGKTSFLVYLWMKCTEKDVMAVPPFSWRTLDDLFQGITSWISYKLERKNNDALTEFQDIADHYNQRSMKKEIDLLVRAGMDKQSAKEHMENKVREGTFRLDRTIDELLQFLELVTNFLVRTGYEGLMVFTDELQITLSELAPEKVFQYMFEIANNTLQREGKYGIMIGLPLNSFVQMQQVKSDALDRFAQQKMLVDLSKLYTADFAVDLWHKYTEYFKFELFAPKIIDEYALKSLGQLTDSTRKDIGNGPRSVISAFNTIINRYENTGEQYTVLDLVDDIMTEEILLGERSKFISKIKALLQQVDNDPNYTKFIYVLAGFPQGCKQEVILHYGVLNKLTEQLLVDWLGNEIRESRVEGYRLTVLDEVLSTQEGFFEQSIRNFYRYYQASDREYQNQALLSFNSVIIPELLTEKGQLSWNCLFEQETDEQIEFQKLQGNIYSTEIGGTYNKVKNRYPNRHLQIVTQTSNSEMRVFKKHVTDNNFAYVGQWIFYLDLTERKQNAVEKHDVADISYTFTFNLKEKIEDNLPILADIVPMEAIDVQLALNLIYYLTKTTDIPPSEQQELEYNLREIIDATITTLFNKNMKKIYNSDLEMRNHGKSILIELFERMCEECYPYYHTLMIGRLKQKMNYFKVFLENEHTPLSVKRGTKPIVENYKRLSATDKREVTSKFTLSSVAPFETLLEDYPTLIEVKNDGHLYANIHPAEQFCLEVIQESDETINDNNNSCPAVSIYNINDQLRSMGYVSDEIENIYALGALRKLFQYEQKRRMLYIKPLTIEEWKVALQQKLNYIAQLKDELALVNEHFNVNVEKLEQDIENLNDENMYEDLTKEVSEAEIFLQQKMSLYVNKQIDILEEMLNKSSRVLSEVVKKLEEVEVSDYPEKQNWYKAQGKLKGQVIKLQTQYTEIFNGKTALSKTKIKDFSIGNDGIGFFVEVSSTLEGLHKKWNNLKPDRKKFEKDVKSWRGWENYFDTRVELRQLIERLEALGLSHLKKEIDKIDQETENVWTTDYIPSHTKWIEKLNQVRSIIQTEIKKSRDLFEKEKQGYQKLMQESHMTYKLRTQFNEANQSQSYEQLREEFKEAIENQIENWLKQTDQLEQRLSYLTNILEVDVTAVNDEVFTISSILFRMKTDLKKDFNVEILAPLKTIQLEINIAKEKVENAVQKGDLDKKEEKLLIAMKSSSLSLEELILNYSEETDSLNLEEVLELITNLFKKNHINIRIEKGGK</sequence>
<accession>A0A9W4A1S0</accession>
<organism evidence="2 3">
    <name type="scientific">Bacillus thuringiensis subsp. tolworthi</name>
    <dbReference type="NCBI Taxonomy" id="1442"/>
    <lineage>
        <taxon>Bacteria</taxon>
        <taxon>Bacillati</taxon>
        <taxon>Bacillota</taxon>
        <taxon>Bacilli</taxon>
        <taxon>Bacillales</taxon>
        <taxon>Bacillaceae</taxon>
        <taxon>Bacillus</taxon>
        <taxon>Bacillus cereus group</taxon>
    </lineage>
</organism>
<keyword evidence="1" id="KW-0175">Coiled coil</keyword>
<dbReference type="EMBL" id="AP014865">
    <property type="protein sequence ID" value="BAR87212.1"/>
    <property type="molecule type" value="Genomic_DNA"/>
</dbReference>
<dbReference type="Proteomes" id="UP000055316">
    <property type="component" value="Plasmid pKK1"/>
</dbReference>
<geneLocation type="plasmid" evidence="3">
    <name>pKK1 DNA</name>
</geneLocation>
<evidence type="ECO:0000313" key="2">
    <source>
        <dbReference type="EMBL" id="BAR87212.1"/>
    </source>
</evidence>
<name>A0A9W4A1S0_BACTO</name>
<keyword evidence="2" id="KW-0614">Plasmid</keyword>